<proteinExistence type="predicted"/>
<feature type="compositionally biased region" description="Polar residues" evidence="1">
    <location>
        <begin position="125"/>
        <end position="141"/>
    </location>
</feature>
<feature type="compositionally biased region" description="Low complexity" evidence="1">
    <location>
        <begin position="69"/>
        <end position="92"/>
    </location>
</feature>
<dbReference type="EMBL" id="JANYMP010000008">
    <property type="protein sequence ID" value="MCS7478826.1"/>
    <property type="molecule type" value="Genomic_DNA"/>
</dbReference>
<keyword evidence="3" id="KW-1185">Reference proteome</keyword>
<gene>
    <name evidence="2" type="ORF">NZH93_18360</name>
</gene>
<dbReference type="RefSeq" id="WP_259624336.1">
    <property type="nucleotide sequence ID" value="NZ_JANYMP010000008.1"/>
</dbReference>
<reference evidence="2" key="1">
    <citation type="submission" date="2022-08" db="EMBL/GenBank/DDBJ databases">
        <authorList>
            <person name="Tistechok S."/>
            <person name="Samborskyy M."/>
            <person name="Roman I."/>
        </authorList>
    </citation>
    <scope>NUCLEOTIDE SEQUENCE</scope>
    <source>
        <strain evidence="2">DSM 103496</strain>
    </source>
</reference>
<dbReference type="AlphaFoldDB" id="A0A9X2VLR4"/>
<protein>
    <submittedName>
        <fullName evidence="2">Uncharacterized protein</fullName>
    </submittedName>
</protein>
<feature type="region of interest" description="Disordered" evidence="1">
    <location>
        <begin position="25"/>
        <end position="141"/>
    </location>
</feature>
<comment type="caution">
    <text evidence="2">The sequence shown here is derived from an EMBL/GenBank/DDBJ whole genome shotgun (WGS) entry which is preliminary data.</text>
</comment>
<organism evidence="2 3">
    <name type="scientific">Umezawaea endophytica</name>
    <dbReference type="NCBI Taxonomy" id="1654476"/>
    <lineage>
        <taxon>Bacteria</taxon>
        <taxon>Bacillati</taxon>
        <taxon>Actinomycetota</taxon>
        <taxon>Actinomycetes</taxon>
        <taxon>Pseudonocardiales</taxon>
        <taxon>Pseudonocardiaceae</taxon>
        <taxon>Umezawaea</taxon>
    </lineage>
</organism>
<evidence type="ECO:0000256" key="1">
    <source>
        <dbReference type="SAM" id="MobiDB-lite"/>
    </source>
</evidence>
<evidence type="ECO:0000313" key="2">
    <source>
        <dbReference type="EMBL" id="MCS7478826.1"/>
    </source>
</evidence>
<name>A0A9X2VLR4_9PSEU</name>
<sequence>MPVRFPLPVISVGALAVLMGLALGIGLGSAPDHPQGESGDTGPTRGGEPEPRQSGGDLPPMDFEGRVQSTSPRPSKASTTTAPSASAETSVAQSSEPRRTEEVPSAVGVTPTPALPTLPSVPEVSASSLVEMPSTSVSAGT</sequence>
<evidence type="ECO:0000313" key="3">
    <source>
        <dbReference type="Proteomes" id="UP001141259"/>
    </source>
</evidence>
<dbReference type="Proteomes" id="UP001141259">
    <property type="component" value="Unassembled WGS sequence"/>
</dbReference>
<accession>A0A9X2VLR4</accession>